<dbReference type="Proteomes" id="UP001378592">
    <property type="component" value="Unassembled WGS sequence"/>
</dbReference>
<comment type="caution">
    <text evidence="4">The sequence shown here is derived from an EMBL/GenBank/DDBJ whole genome shotgun (WGS) entry which is preliminary data.</text>
</comment>
<comment type="subcellular location">
    <subcellularLocation>
        <location evidence="1">Cytoplasm</location>
    </subcellularLocation>
</comment>
<dbReference type="PANTHER" id="PTHR21331:SF2">
    <property type="entry name" value="BRCA1-ASSOCIATED ATM ACTIVATOR 1"/>
    <property type="match status" value="1"/>
</dbReference>
<dbReference type="SUPFAM" id="SSF48371">
    <property type="entry name" value="ARM repeat"/>
    <property type="match status" value="1"/>
</dbReference>
<dbReference type="Gene3D" id="1.25.10.10">
    <property type="entry name" value="Leucine-rich Repeat Variant"/>
    <property type="match status" value="1"/>
</dbReference>
<organism evidence="4 5">
    <name type="scientific">Gryllus longicercus</name>
    <dbReference type="NCBI Taxonomy" id="2509291"/>
    <lineage>
        <taxon>Eukaryota</taxon>
        <taxon>Metazoa</taxon>
        <taxon>Ecdysozoa</taxon>
        <taxon>Arthropoda</taxon>
        <taxon>Hexapoda</taxon>
        <taxon>Insecta</taxon>
        <taxon>Pterygota</taxon>
        <taxon>Neoptera</taxon>
        <taxon>Polyneoptera</taxon>
        <taxon>Orthoptera</taxon>
        <taxon>Ensifera</taxon>
        <taxon>Gryllidea</taxon>
        <taxon>Grylloidea</taxon>
        <taxon>Gryllidae</taxon>
        <taxon>Gryllinae</taxon>
        <taxon>Gryllus</taxon>
    </lineage>
</organism>
<evidence type="ECO:0000256" key="1">
    <source>
        <dbReference type="ARBA" id="ARBA00004496"/>
    </source>
</evidence>
<accession>A0AAN9W8B6</accession>
<dbReference type="GO" id="GO:0006974">
    <property type="term" value="P:DNA damage response"/>
    <property type="evidence" value="ECO:0007669"/>
    <property type="project" value="InterPro"/>
</dbReference>
<reference evidence="4 5" key="1">
    <citation type="submission" date="2024-03" db="EMBL/GenBank/DDBJ databases">
        <title>The genome assembly and annotation of the cricket Gryllus longicercus Weissman &amp; Gray.</title>
        <authorList>
            <person name="Szrajer S."/>
            <person name="Gray D."/>
            <person name="Ylla G."/>
        </authorList>
    </citation>
    <scope>NUCLEOTIDE SEQUENCE [LARGE SCALE GENOMIC DNA]</scope>
    <source>
        <strain evidence="4">DAG 2021-001</strain>
        <tissue evidence="4">Whole body minus gut</tissue>
    </source>
</reference>
<proteinExistence type="inferred from homology"/>
<dbReference type="GO" id="GO:0008283">
    <property type="term" value="P:cell population proliferation"/>
    <property type="evidence" value="ECO:0007669"/>
    <property type="project" value="InterPro"/>
</dbReference>
<comment type="similarity">
    <text evidence="3">Belongs to the BRAT1 family.</text>
</comment>
<evidence type="ECO:0000313" key="4">
    <source>
        <dbReference type="EMBL" id="KAK7869538.1"/>
    </source>
</evidence>
<dbReference type="AlphaFoldDB" id="A0AAN9W8B6"/>
<dbReference type="EMBL" id="JAZDUA010000073">
    <property type="protein sequence ID" value="KAK7869538.1"/>
    <property type="molecule type" value="Genomic_DNA"/>
</dbReference>
<protein>
    <recommendedName>
        <fullName evidence="6">BRCA1-associated ATM activator 1</fullName>
    </recommendedName>
</protein>
<sequence length="956" mass="109607">MPDFKVNDKLKSVLYKFLEPNYSITDDMYLEKLLLHFREEDKISVFTEWIFYVLEKWKETPRQPSLGAFVLRILGLIVSEKKRFKLMQKENVIPRIIDLMNIRYNSNLSMKLGYVAMLSSLVNHEYGCDYLSESETWKDVVNYYYEDTSIYISRECQKFISTYINTVIDDNPAVCENVINYTLKALLVSDEVLKTTLKDTNGVAKFKPVIEMANHLYETLLFDPHICATSMILEKFDLEMIAWKLLDGTEDMLLTSILSRLLTSMYFVSMQCKNKSGEITHSDFKLFESKLYNLLGFIIPKSGKFSLNILVQSQIYWYKLSPTVLYEPERNSKQYIFENQLIILQLMPVLGSIVTTRISENECLDSYCNKLFELTCESIQRLCYVFRDSIVAQDNRPESLHTGVLSLMQIKDIIHRDQAIIMFQALMYILKDFVPELDPHPPVQYSGLSSDEILILYPEVLSSILETLSSLIDCFRINWRESLESICLFTFMNQLLKNPHLSSKLAVKTLKLMQEVIQNFMPPNLALLVNTLEGSTINQLGPLLFKRMHDVSWEVRDSALEVLRIVTTIAEIKFTAFQDHILENELCALCVSMAIDDLESYVRATALSCLCAMVRVEKFWAQSLSLQNLPGKMINILKFESEGIVRREAAALMKELFEHHKIPKSVMDEVFKTMVIAAVKDLHWEVQVNALDFWQKVIEQQMSNQGMIDGVFPSVTFSKENRKIVTLTAKEIKVRLGKVLEELARLGCLQVLLTTIEDCNHQVVTKAVLIVQYISKLLSQHGVLSSPSEAKDKKILPDVVSSSCKKSDISVPQCVPVLDTFGADYSESYRPAQKVARLVRNGEIESSYAVPSHDNSEMCFNSSDQVIDAIVKESDISLLQRVYQDQLNINNQEERKMVSKCITSEEFLAKLSEINLTKHVACRSEWLDYCCDDLSSLLDDILASSIGRESNAVDCY</sequence>
<evidence type="ECO:0008006" key="6">
    <source>
        <dbReference type="Google" id="ProtNLM"/>
    </source>
</evidence>
<dbReference type="PANTHER" id="PTHR21331">
    <property type="entry name" value="BRCA1-ASSOCIATED ATM ACTIVATOR 1"/>
    <property type="match status" value="1"/>
</dbReference>
<dbReference type="GO" id="GO:0005737">
    <property type="term" value="C:cytoplasm"/>
    <property type="evidence" value="ECO:0007669"/>
    <property type="project" value="UniProtKB-SubCell"/>
</dbReference>
<evidence type="ECO:0000313" key="5">
    <source>
        <dbReference type="Proteomes" id="UP001378592"/>
    </source>
</evidence>
<keyword evidence="2" id="KW-0963">Cytoplasm</keyword>
<name>A0AAN9W8B6_9ORTH</name>
<dbReference type="GO" id="GO:0005634">
    <property type="term" value="C:nucleus"/>
    <property type="evidence" value="ECO:0007669"/>
    <property type="project" value="TreeGrafter"/>
</dbReference>
<keyword evidence="5" id="KW-1185">Reference proteome</keyword>
<dbReference type="InterPro" id="IPR011989">
    <property type="entry name" value="ARM-like"/>
</dbReference>
<dbReference type="InterPro" id="IPR038904">
    <property type="entry name" value="BRAT1"/>
</dbReference>
<evidence type="ECO:0000256" key="2">
    <source>
        <dbReference type="ARBA" id="ARBA00022490"/>
    </source>
</evidence>
<gene>
    <name evidence="4" type="ORF">R5R35_002308</name>
</gene>
<dbReference type="InterPro" id="IPR016024">
    <property type="entry name" value="ARM-type_fold"/>
</dbReference>
<evidence type="ECO:0000256" key="3">
    <source>
        <dbReference type="ARBA" id="ARBA00061308"/>
    </source>
</evidence>